<accession>U9SKS0</accession>
<organism evidence="1">
    <name type="scientific">Rhizophagus irregularis (strain DAOM 181602 / DAOM 197198 / MUCL 43194)</name>
    <name type="common">Arbuscular mycorrhizal fungus</name>
    <name type="synonym">Glomus intraradices</name>
    <dbReference type="NCBI Taxonomy" id="747089"/>
    <lineage>
        <taxon>Eukaryota</taxon>
        <taxon>Fungi</taxon>
        <taxon>Fungi incertae sedis</taxon>
        <taxon>Mucoromycota</taxon>
        <taxon>Glomeromycotina</taxon>
        <taxon>Glomeromycetes</taxon>
        <taxon>Glomerales</taxon>
        <taxon>Glomeraceae</taxon>
        <taxon>Rhizophagus</taxon>
    </lineage>
</organism>
<proteinExistence type="predicted"/>
<protein>
    <submittedName>
        <fullName evidence="1">Uncharacterized protein</fullName>
    </submittedName>
</protein>
<dbReference type="HOGENOM" id="CLU_3051597_0_0_1"/>
<reference evidence="1" key="1">
    <citation type="submission" date="2013-07" db="EMBL/GenBank/DDBJ databases">
        <title>The genome of an arbuscular mycorrhizal fungus provides insights into the evolution of the oldest plant symbiosis.</title>
        <authorList>
            <consortium name="DOE Joint Genome Institute"/>
            <person name="Tisserant E."/>
            <person name="Malbreil M."/>
            <person name="Kuo A."/>
            <person name="Kohler A."/>
            <person name="Symeonidi A."/>
            <person name="Balestrini R."/>
            <person name="Charron P."/>
            <person name="Duensing N."/>
            <person name="Frei-dit-Frey N."/>
            <person name="Gianinazzi-Pearson V."/>
            <person name="Gilbert B."/>
            <person name="Handa Y."/>
            <person name="Hijri M."/>
            <person name="Kaul R."/>
            <person name="Kawaguchi M."/>
            <person name="Krajinski F."/>
            <person name="Lammers P."/>
            <person name="Lapierre D."/>
            <person name="Masclaux F.G."/>
            <person name="Murat C."/>
            <person name="Morin E."/>
            <person name="Ndikumana S."/>
            <person name="Pagni M."/>
            <person name="Petitpierre D."/>
            <person name="Requena N."/>
            <person name="Rosikiewicz P."/>
            <person name="Riley R."/>
            <person name="Saito K."/>
            <person name="San Clemente H."/>
            <person name="Shapiro H."/>
            <person name="van Tuinen D."/>
            <person name="Becard G."/>
            <person name="Bonfante P."/>
            <person name="Paszkowski U."/>
            <person name="Shachar-Hill Y."/>
            <person name="Young J.P."/>
            <person name="Sanders I.R."/>
            <person name="Henrissat B."/>
            <person name="Rensing S.A."/>
            <person name="Grigoriev I.V."/>
            <person name="Corradi N."/>
            <person name="Roux C."/>
            <person name="Martin F."/>
        </authorList>
    </citation>
    <scope>NUCLEOTIDE SEQUENCE</scope>
    <source>
        <strain evidence="1">DAOM 197198</strain>
    </source>
</reference>
<gene>
    <name evidence="1" type="ORF">GLOINDRAFT_317896</name>
</gene>
<evidence type="ECO:0000313" key="1">
    <source>
        <dbReference type="EMBL" id="ERZ94582.1"/>
    </source>
</evidence>
<sequence length="54" mass="6423">MLSKIRRIWEFLPTMLTGSQPARYCHCVPSISNDLSLPFRSFSCQEFWLIQLHH</sequence>
<dbReference type="EMBL" id="KI301906">
    <property type="protein sequence ID" value="ERZ94582.1"/>
    <property type="molecule type" value="Genomic_DNA"/>
</dbReference>
<name>U9SKS0_RHIID</name>
<dbReference type="AlphaFoldDB" id="U9SKS0"/>